<dbReference type="EMBL" id="LAZR01000321">
    <property type="protein sequence ID" value="KKN74739.1"/>
    <property type="molecule type" value="Genomic_DNA"/>
</dbReference>
<protein>
    <submittedName>
        <fullName evidence="1">Uncharacterized protein</fullName>
    </submittedName>
</protein>
<comment type="caution">
    <text evidence="1">The sequence shown here is derived from an EMBL/GenBank/DDBJ whole genome shotgun (WGS) entry which is preliminary data.</text>
</comment>
<sequence length="68" mass="7401">MTYIVKRKFQGALGDDVDNAEMASLLQHIQTSTAGVVLTQTGLQDSLTVNHLVVRATNKIPVGTDKYK</sequence>
<organism evidence="1">
    <name type="scientific">marine sediment metagenome</name>
    <dbReference type="NCBI Taxonomy" id="412755"/>
    <lineage>
        <taxon>unclassified sequences</taxon>
        <taxon>metagenomes</taxon>
        <taxon>ecological metagenomes</taxon>
    </lineage>
</organism>
<proteinExistence type="predicted"/>
<gene>
    <name evidence="1" type="ORF">LCGC14_0387810</name>
</gene>
<dbReference type="AlphaFoldDB" id="A0A0F9T677"/>
<evidence type="ECO:0000313" key="1">
    <source>
        <dbReference type="EMBL" id="KKN74739.1"/>
    </source>
</evidence>
<reference evidence="1" key="1">
    <citation type="journal article" date="2015" name="Nature">
        <title>Complex archaea that bridge the gap between prokaryotes and eukaryotes.</title>
        <authorList>
            <person name="Spang A."/>
            <person name="Saw J.H."/>
            <person name="Jorgensen S.L."/>
            <person name="Zaremba-Niedzwiedzka K."/>
            <person name="Martijn J."/>
            <person name="Lind A.E."/>
            <person name="van Eijk R."/>
            <person name="Schleper C."/>
            <person name="Guy L."/>
            <person name="Ettema T.J."/>
        </authorList>
    </citation>
    <scope>NUCLEOTIDE SEQUENCE</scope>
</reference>
<name>A0A0F9T677_9ZZZZ</name>
<accession>A0A0F9T677</accession>